<dbReference type="PANTHER" id="PTHR31964">
    <property type="entry name" value="ADENINE NUCLEOTIDE ALPHA HYDROLASES-LIKE SUPERFAMILY PROTEIN"/>
    <property type="match status" value="1"/>
</dbReference>
<dbReference type="SUPFAM" id="SSF52402">
    <property type="entry name" value="Adenine nucleotide alpha hydrolases-like"/>
    <property type="match status" value="2"/>
</dbReference>
<feature type="domain" description="UspA" evidence="2">
    <location>
        <begin position="149"/>
        <end position="286"/>
    </location>
</feature>
<protein>
    <submittedName>
        <fullName evidence="3">Putative Universal stress protein</fullName>
    </submittedName>
</protein>
<dbReference type="PRINTS" id="PR01438">
    <property type="entry name" value="UNVRSLSTRESS"/>
</dbReference>
<feature type="domain" description="UspA" evidence="2">
    <location>
        <begin position="2"/>
        <end position="140"/>
    </location>
</feature>
<reference evidence="3 4" key="1">
    <citation type="journal article" date="2010" name="Proc. Natl. Acad. Sci. U.S.A.">
        <title>A Nitrospira metagenome illuminates the physiology and evolution of globally important nitrite-oxidizing bacteria.</title>
        <authorList>
            <person name="Lucker S."/>
            <person name="Wagner M."/>
            <person name="Maixner F."/>
            <person name="Pelletier E."/>
            <person name="Koch H."/>
            <person name="Vacherie B."/>
            <person name="Rattei T."/>
            <person name="Sinninghe Damste J."/>
            <person name="Spieck E."/>
            <person name="Le Paslier D."/>
            <person name="Daims H."/>
        </authorList>
    </citation>
    <scope>NUCLEOTIDE SEQUENCE [LARGE SCALE GENOMIC DNA]</scope>
</reference>
<dbReference type="OrthoDB" id="9777884at2"/>
<dbReference type="EMBL" id="FP929003">
    <property type="protein sequence ID" value="CBK41648.1"/>
    <property type="molecule type" value="Genomic_DNA"/>
</dbReference>
<evidence type="ECO:0000259" key="2">
    <source>
        <dbReference type="Pfam" id="PF00582"/>
    </source>
</evidence>
<keyword evidence="4" id="KW-1185">Reference proteome</keyword>
<accession>D8PEI9</accession>
<dbReference type="HOGENOM" id="CLU_049301_2_3_0"/>
<organism evidence="3 4">
    <name type="scientific">Nitrospira defluvii</name>
    <dbReference type="NCBI Taxonomy" id="330214"/>
    <lineage>
        <taxon>Bacteria</taxon>
        <taxon>Pseudomonadati</taxon>
        <taxon>Nitrospirota</taxon>
        <taxon>Nitrospiria</taxon>
        <taxon>Nitrospirales</taxon>
        <taxon>Nitrospiraceae</taxon>
        <taxon>Nitrospira</taxon>
    </lineage>
</organism>
<dbReference type="Proteomes" id="UP000001660">
    <property type="component" value="Chromosome"/>
</dbReference>
<dbReference type="CDD" id="cd23659">
    <property type="entry name" value="USP_At3g01520-like"/>
    <property type="match status" value="1"/>
</dbReference>
<evidence type="ECO:0000256" key="1">
    <source>
        <dbReference type="ARBA" id="ARBA00008791"/>
    </source>
</evidence>
<dbReference type="InterPro" id="IPR006016">
    <property type="entry name" value="UspA"/>
</dbReference>
<name>D8PEI9_9BACT</name>
<proteinExistence type="inferred from homology"/>
<evidence type="ECO:0000313" key="4">
    <source>
        <dbReference type="Proteomes" id="UP000001660"/>
    </source>
</evidence>
<evidence type="ECO:0000313" key="3">
    <source>
        <dbReference type="EMBL" id="CBK41648.1"/>
    </source>
</evidence>
<dbReference type="Pfam" id="PF00582">
    <property type="entry name" value="Usp"/>
    <property type="match status" value="2"/>
</dbReference>
<dbReference type="InterPro" id="IPR014729">
    <property type="entry name" value="Rossmann-like_a/b/a_fold"/>
</dbReference>
<dbReference type="eggNOG" id="COG0589">
    <property type="taxonomic scope" value="Bacteria"/>
</dbReference>
<dbReference type="InterPro" id="IPR006015">
    <property type="entry name" value="Universal_stress_UspA"/>
</dbReference>
<sequence>MNVLLAVDGSDHSYEAVRALKYLRRPDELILLHVVDAPRPAYPMMVPEVAQELYSQLERSMKEDGEQLLTRIHSLLPPHSGPVTKQLALGSPAAMIVATAESRQVDLILMGARGLGPVKERLLGSVSHRVLSLAPCAKLILQGSLRDLKQILLPLEGQSDAEAAVKFLRKQPFHEPVNINLLAVLPPTRPPWPVDDSAAEKLETQALKHARDFVDGVAAELRTLGYTTRSASVLGTPVTMILHEAEKLGVDLIMVGSRARQGLTRFVLGSVSHAVLHRAPCQVLVFE</sequence>
<dbReference type="KEGG" id="nde:NIDE1922"/>
<dbReference type="Gene3D" id="3.40.50.620">
    <property type="entry name" value="HUPs"/>
    <property type="match status" value="2"/>
</dbReference>
<comment type="similarity">
    <text evidence="1">Belongs to the universal stress protein A family.</text>
</comment>
<dbReference type="PANTHER" id="PTHR31964:SF113">
    <property type="entry name" value="USPA DOMAIN-CONTAINING PROTEIN"/>
    <property type="match status" value="1"/>
</dbReference>
<dbReference type="STRING" id="330214.NIDE1922"/>
<gene>
    <name evidence="3" type="ORF">NIDE1922</name>
</gene>
<dbReference type="AlphaFoldDB" id="D8PEI9"/>
<dbReference type="CDD" id="cd00293">
    <property type="entry name" value="USP-like"/>
    <property type="match status" value="1"/>
</dbReference>